<name>A0A2K3LGZ6_TRIPR</name>
<protein>
    <submittedName>
        <fullName evidence="2">Uncharacterized protein</fullName>
    </submittedName>
</protein>
<sequence length="105" mass="12138">MATNTNNTYVSSPTYSSSMKTVGFNSNARDRRHYINPVLKPIENLDQWRIAKEDKKDDTMLAGRDVKKSNARDRKHHLNPVLNPVENIAQWKLVKVKRVTFAEQV</sequence>
<evidence type="ECO:0000313" key="2">
    <source>
        <dbReference type="EMBL" id="PNX77798.1"/>
    </source>
</evidence>
<proteinExistence type="predicted"/>
<dbReference type="InterPro" id="IPR039300">
    <property type="entry name" value="JASON"/>
</dbReference>
<reference evidence="2 3" key="1">
    <citation type="journal article" date="2014" name="Am. J. Bot.">
        <title>Genome assembly and annotation for red clover (Trifolium pratense; Fabaceae).</title>
        <authorList>
            <person name="Istvanek J."/>
            <person name="Jaros M."/>
            <person name="Krenek A."/>
            <person name="Repkova J."/>
        </authorList>
    </citation>
    <scope>NUCLEOTIDE SEQUENCE [LARGE SCALE GENOMIC DNA]</scope>
    <source>
        <strain evidence="3">cv. Tatra</strain>
        <tissue evidence="2">Young leaves</tissue>
    </source>
</reference>
<dbReference type="PANTHER" id="PTHR33318">
    <property type="entry name" value="ASPARTYL/GLUTAMYL-TRNA(ASN/GLN) AMIDOTRANSFERASE SUBUNIT"/>
    <property type="match status" value="1"/>
</dbReference>
<dbReference type="AlphaFoldDB" id="A0A2K3LGZ6"/>
<evidence type="ECO:0000313" key="3">
    <source>
        <dbReference type="Proteomes" id="UP000236291"/>
    </source>
</evidence>
<organism evidence="2 3">
    <name type="scientific">Trifolium pratense</name>
    <name type="common">Red clover</name>
    <dbReference type="NCBI Taxonomy" id="57577"/>
    <lineage>
        <taxon>Eukaryota</taxon>
        <taxon>Viridiplantae</taxon>
        <taxon>Streptophyta</taxon>
        <taxon>Embryophyta</taxon>
        <taxon>Tracheophyta</taxon>
        <taxon>Spermatophyta</taxon>
        <taxon>Magnoliopsida</taxon>
        <taxon>eudicotyledons</taxon>
        <taxon>Gunneridae</taxon>
        <taxon>Pentapetalae</taxon>
        <taxon>rosids</taxon>
        <taxon>fabids</taxon>
        <taxon>Fabales</taxon>
        <taxon>Fabaceae</taxon>
        <taxon>Papilionoideae</taxon>
        <taxon>50 kb inversion clade</taxon>
        <taxon>NPAAA clade</taxon>
        <taxon>Hologalegina</taxon>
        <taxon>IRL clade</taxon>
        <taxon>Trifolieae</taxon>
        <taxon>Trifolium</taxon>
    </lineage>
</organism>
<gene>
    <name evidence="2" type="ORF">L195_g033769</name>
</gene>
<dbReference type="GO" id="GO:0007142">
    <property type="term" value="P:male meiosis II"/>
    <property type="evidence" value="ECO:0007669"/>
    <property type="project" value="InterPro"/>
</dbReference>
<accession>A0A2K3LGZ6</accession>
<dbReference type="PANTHER" id="PTHR33318:SF7">
    <property type="entry name" value="PROTEIN JASON"/>
    <property type="match status" value="1"/>
</dbReference>
<dbReference type="EMBL" id="ASHM01032957">
    <property type="protein sequence ID" value="PNX77798.1"/>
    <property type="molecule type" value="Genomic_DNA"/>
</dbReference>
<dbReference type="Proteomes" id="UP000236291">
    <property type="component" value="Unassembled WGS sequence"/>
</dbReference>
<feature type="region of interest" description="Disordered" evidence="1">
    <location>
        <begin position="1"/>
        <end position="21"/>
    </location>
</feature>
<reference evidence="2 3" key="2">
    <citation type="journal article" date="2017" name="Front. Plant Sci.">
        <title>Gene Classification and Mining of Molecular Markers Useful in Red Clover (Trifolium pratense) Breeding.</title>
        <authorList>
            <person name="Istvanek J."/>
            <person name="Dluhosova J."/>
            <person name="Dluhos P."/>
            <person name="Patkova L."/>
            <person name="Nedelnik J."/>
            <person name="Repkova J."/>
        </authorList>
    </citation>
    <scope>NUCLEOTIDE SEQUENCE [LARGE SCALE GENOMIC DNA]</scope>
    <source>
        <strain evidence="3">cv. Tatra</strain>
        <tissue evidence="2">Young leaves</tissue>
    </source>
</reference>
<comment type="caution">
    <text evidence="2">The sequence shown here is derived from an EMBL/GenBank/DDBJ whole genome shotgun (WGS) entry which is preliminary data.</text>
</comment>
<evidence type="ECO:0000256" key="1">
    <source>
        <dbReference type="SAM" id="MobiDB-lite"/>
    </source>
</evidence>